<proteinExistence type="inferred from homology"/>
<evidence type="ECO:0000256" key="2">
    <source>
        <dbReference type="ARBA" id="ARBA00023002"/>
    </source>
</evidence>
<sequence>MKPLEPKTLLLFVFFFFRPVSSAHILSLYAWWFPSAVGFLSASVLASASRTCRPFPLPHHILGFPLCLVLRIFSPEAPCEVIDAERHSHVFFEPEPDIWMVMAGIPDGVLNAVPGFGPTAGAAVSFTGSIEVGREVMQAAAKSNLKPVSLELGGKSPLIIFNDADIDKATDLALFGSMLNKGEACVASSCVFVQEGIYDEFKQMLVEKAKSWISGDPFDPKSQHGP</sequence>
<evidence type="ECO:0000259" key="5">
    <source>
        <dbReference type="Pfam" id="PF00171"/>
    </source>
</evidence>
<accession>A0AAN9FKI4</accession>
<evidence type="ECO:0000256" key="1">
    <source>
        <dbReference type="ARBA" id="ARBA00009986"/>
    </source>
</evidence>
<organism evidence="6 7">
    <name type="scientific">Clitoria ternatea</name>
    <name type="common">Butterfly pea</name>
    <dbReference type="NCBI Taxonomy" id="43366"/>
    <lineage>
        <taxon>Eukaryota</taxon>
        <taxon>Viridiplantae</taxon>
        <taxon>Streptophyta</taxon>
        <taxon>Embryophyta</taxon>
        <taxon>Tracheophyta</taxon>
        <taxon>Spermatophyta</taxon>
        <taxon>Magnoliopsida</taxon>
        <taxon>eudicotyledons</taxon>
        <taxon>Gunneridae</taxon>
        <taxon>Pentapetalae</taxon>
        <taxon>rosids</taxon>
        <taxon>fabids</taxon>
        <taxon>Fabales</taxon>
        <taxon>Fabaceae</taxon>
        <taxon>Papilionoideae</taxon>
        <taxon>50 kb inversion clade</taxon>
        <taxon>NPAAA clade</taxon>
        <taxon>indigoferoid/millettioid clade</taxon>
        <taxon>Phaseoleae</taxon>
        <taxon>Clitoria</taxon>
    </lineage>
</organism>
<dbReference type="PANTHER" id="PTHR11699">
    <property type="entry name" value="ALDEHYDE DEHYDROGENASE-RELATED"/>
    <property type="match status" value="1"/>
</dbReference>
<dbReference type="Gene3D" id="3.40.309.10">
    <property type="entry name" value="Aldehyde Dehydrogenase, Chain A, domain 2"/>
    <property type="match status" value="1"/>
</dbReference>
<gene>
    <name evidence="6" type="ORF">RJT34_22715</name>
</gene>
<dbReference type="PROSITE" id="PS00687">
    <property type="entry name" value="ALDEHYDE_DEHYDR_GLU"/>
    <property type="match status" value="1"/>
</dbReference>
<comment type="similarity">
    <text evidence="1 4">Belongs to the aldehyde dehydrogenase family.</text>
</comment>
<keyword evidence="2 4" id="KW-0560">Oxidoreductase</keyword>
<dbReference type="InterPro" id="IPR029510">
    <property type="entry name" value="Ald_DH_CS_GLU"/>
</dbReference>
<reference evidence="6 7" key="1">
    <citation type="submission" date="2024-01" db="EMBL/GenBank/DDBJ databases">
        <title>The genomes of 5 underutilized Papilionoideae crops provide insights into root nodulation and disease resistance.</title>
        <authorList>
            <person name="Yuan L."/>
        </authorList>
    </citation>
    <scope>NUCLEOTIDE SEQUENCE [LARGE SCALE GENOMIC DNA]</scope>
    <source>
        <strain evidence="6">LY-2023</strain>
        <tissue evidence="6">Leaf</tissue>
    </source>
</reference>
<dbReference type="InterPro" id="IPR016161">
    <property type="entry name" value="Ald_DH/histidinol_DH"/>
</dbReference>
<comment type="caution">
    <text evidence="6">The sequence shown here is derived from an EMBL/GenBank/DDBJ whole genome shotgun (WGS) entry which is preliminary data.</text>
</comment>
<keyword evidence="7" id="KW-1185">Reference proteome</keyword>
<evidence type="ECO:0000256" key="4">
    <source>
        <dbReference type="RuleBase" id="RU003345"/>
    </source>
</evidence>
<dbReference type="SUPFAM" id="SSF53720">
    <property type="entry name" value="ALDH-like"/>
    <property type="match status" value="1"/>
</dbReference>
<dbReference type="GO" id="GO:0016620">
    <property type="term" value="F:oxidoreductase activity, acting on the aldehyde or oxo group of donors, NAD or NADP as acceptor"/>
    <property type="evidence" value="ECO:0007669"/>
    <property type="project" value="InterPro"/>
</dbReference>
<dbReference type="Gene3D" id="3.40.605.10">
    <property type="entry name" value="Aldehyde Dehydrogenase, Chain A, domain 1"/>
    <property type="match status" value="1"/>
</dbReference>
<evidence type="ECO:0000313" key="7">
    <source>
        <dbReference type="Proteomes" id="UP001359559"/>
    </source>
</evidence>
<dbReference type="EMBL" id="JAYKXN010000006">
    <property type="protein sequence ID" value="KAK7277700.1"/>
    <property type="molecule type" value="Genomic_DNA"/>
</dbReference>
<feature type="active site" evidence="3">
    <location>
        <position position="151"/>
    </location>
</feature>
<protein>
    <recommendedName>
        <fullName evidence="5">Aldehyde dehydrogenase domain-containing protein</fullName>
    </recommendedName>
</protein>
<evidence type="ECO:0000256" key="3">
    <source>
        <dbReference type="PROSITE-ProRule" id="PRU10007"/>
    </source>
</evidence>
<dbReference type="Pfam" id="PF00171">
    <property type="entry name" value="Aldedh"/>
    <property type="match status" value="1"/>
</dbReference>
<dbReference type="InterPro" id="IPR016163">
    <property type="entry name" value="Ald_DH_C"/>
</dbReference>
<dbReference type="InterPro" id="IPR016162">
    <property type="entry name" value="Ald_DH_N"/>
</dbReference>
<feature type="domain" description="Aldehyde dehydrogenase" evidence="5">
    <location>
        <begin position="102"/>
        <end position="226"/>
    </location>
</feature>
<dbReference type="Proteomes" id="UP001359559">
    <property type="component" value="Unassembled WGS sequence"/>
</dbReference>
<name>A0AAN9FKI4_CLITE</name>
<evidence type="ECO:0000313" key="6">
    <source>
        <dbReference type="EMBL" id="KAK7277700.1"/>
    </source>
</evidence>
<dbReference type="AlphaFoldDB" id="A0AAN9FKI4"/>
<dbReference type="InterPro" id="IPR015590">
    <property type="entry name" value="Aldehyde_DH_dom"/>
</dbReference>